<dbReference type="Pfam" id="PF13280">
    <property type="entry name" value="WYL"/>
    <property type="match status" value="1"/>
</dbReference>
<dbReference type="EMBL" id="QSQR01000011">
    <property type="protein sequence ID" value="RGK44780.1"/>
    <property type="molecule type" value="Genomic_DNA"/>
</dbReference>
<name>A0A8B2Z1A7_9LACO</name>
<reference evidence="2 3" key="1">
    <citation type="submission" date="2018-08" db="EMBL/GenBank/DDBJ databases">
        <title>A genome reference for cultivated species of the human gut microbiota.</title>
        <authorList>
            <person name="Zou Y."/>
            <person name="Xue W."/>
            <person name="Luo G."/>
        </authorList>
    </citation>
    <scope>NUCLEOTIDE SEQUENCE [LARGE SCALE GENOMIC DNA]</scope>
    <source>
        <strain evidence="2 3">TF10-9AT</strain>
    </source>
</reference>
<feature type="domain" description="WYL" evidence="1">
    <location>
        <begin position="178"/>
        <end position="232"/>
    </location>
</feature>
<sequence>MGKADRIIQIYFKLISEHSAMKRQLEKEFETDRRSIERDINEVKDMLSSRGYIIRHERTEDGVRYKLAIADQTKTDTGFLSEPQLLMIIGILASSRMLQEKEARDLIKSLEKVAQVDLLSKEQKNIIRQAENSSLEHYRAIESSLSLSDDSPLDGKDSTFDVLYQLYQAVYFSKDRFKIIRISYVHNSGKEEDIRVMPFSIVFDNHYLYMRAVSCDTGRPWNYRVDRIIHVEQTGENPDSSIKKSDYTSRPVAKMMFEEENPVTIRFRCHHPAVSAALDEFSDCCTEYRLHDADGNQVSTIEETRPGGYVDMTIRNYSQGCMFWFLSQGDKVEVLTESVRRDIREKLKEALKRYE</sequence>
<dbReference type="Proteomes" id="UP000260790">
    <property type="component" value="Unassembled WGS sequence"/>
</dbReference>
<dbReference type="PANTHER" id="PTHR34580:SF1">
    <property type="entry name" value="PROTEIN PAFC"/>
    <property type="match status" value="1"/>
</dbReference>
<accession>A0A8B2Z1A7</accession>
<dbReference type="RefSeq" id="WP_117644007.1">
    <property type="nucleotide sequence ID" value="NZ_QSQR01000011.1"/>
</dbReference>
<dbReference type="PANTHER" id="PTHR34580">
    <property type="match status" value="1"/>
</dbReference>
<organism evidence="2 3">
    <name type="scientific">Ligilactobacillus ruminis</name>
    <dbReference type="NCBI Taxonomy" id="1623"/>
    <lineage>
        <taxon>Bacteria</taxon>
        <taxon>Bacillati</taxon>
        <taxon>Bacillota</taxon>
        <taxon>Bacilli</taxon>
        <taxon>Lactobacillales</taxon>
        <taxon>Lactobacillaceae</taxon>
        <taxon>Ligilactobacillus</taxon>
    </lineage>
</organism>
<comment type="caution">
    <text evidence="2">The sequence shown here is derived from an EMBL/GenBank/DDBJ whole genome shotgun (WGS) entry which is preliminary data.</text>
</comment>
<dbReference type="InterPro" id="IPR026881">
    <property type="entry name" value="WYL_dom"/>
</dbReference>
<gene>
    <name evidence="2" type="ORF">DXD09_09695</name>
</gene>
<dbReference type="InterPro" id="IPR051534">
    <property type="entry name" value="CBASS_pafABC_assoc_protein"/>
</dbReference>
<dbReference type="AlphaFoldDB" id="A0A8B2Z1A7"/>
<evidence type="ECO:0000313" key="3">
    <source>
        <dbReference type="Proteomes" id="UP000260790"/>
    </source>
</evidence>
<proteinExistence type="predicted"/>
<protein>
    <submittedName>
        <fullName evidence="2">WYL domain-containing protein</fullName>
    </submittedName>
</protein>
<evidence type="ECO:0000313" key="2">
    <source>
        <dbReference type="EMBL" id="RGK44780.1"/>
    </source>
</evidence>
<dbReference type="PROSITE" id="PS52050">
    <property type="entry name" value="WYL"/>
    <property type="match status" value="1"/>
</dbReference>
<evidence type="ECO:0000259" key="1">
    <source>
        <dbReference type="Pfam" id="PF13280"/>
    </source>
</evidence>